<dbReference type="GO" id="GO:0019867">
    <property type="term" value="C:outer membrane"/>
    <property type="evidence" value="ECO:0007669"/>
    <property type="project" value="InterPro"/>
</dbReference>
<dbReference type="SUPFAM" id="SSF103515">
    <property type="entry name" value="Autotransporter"/>
    <property type="match status" value="1"/>
</dbReference>
<name>A0A5B9CZU9_9HYPH</name>
<protein>
    <submittedName>
        <fullName evidence="3">Autotransporter outer membrane beta-barrel domain-containing protein</fullName>
    </submittedName>
</protein>
<organism evidence="3 4">
    <name type="scientific">Bartonella kosoyi</name>
    <dbReference type="NCBI Taxonomy" id="2133959"/>
    <lineage>
        <taxon>Bacteria</taxon>
        <taxon>Pseudomonadati</taxon>
        <taxon>Pseudomonadota</taxon>
        <taxon>Alphaproteobacteria</taxon>
        <taxon>Hyphomicrobiales</taxon>
        <taxon>Bartonellaceae</taxon>
        <taxon>Bartonella</taxon>
    </lineage>
</organism>
<feature type="compositionally biased region" description="Polar residues" evidence="1">
    <location>
        <begin position="61"/>
        <end position="70"/>
    </location>
</feature>
<dbReference type="PROSITE" id="PS51208">
    <property type="entry name" value="AUTOTRANSPORTER"/>
    <property type="match status" value="1"/>
</dbReference>
<dbReference type="Gene3D" id="2.40.128.130">
    <property type="entry name" value="Autotransporter beta-domain"/>
    <property type="match status" value="1"/>
</dbReference>
<proteinExistence type="predicted"/>
<dbReference type="InterPro" id="IPR011050">
    <property type="entry name" value="Pectin_lyase_fold/virulence"/>
</dbReference>
<keyword evidence="4" id="KW-1185">Reference proteome</keyword>
<dbReference type="SUPFAM" id="SSF51126">
    <property type="entry name" value="Pectin lyase-like"/>
    <property type="match status" value="2"/>
</dbReference>
<sequence length="1933" mass="206196">MINVFKKRTRLYALTTSALFFLQGVDTSVAVSGVRGAIEPSLTPVGSLQSGCDPSYGRSANAGNSGAQDSSIERSPIHCDNKTFTVKGGQITVTEFGDNGVYATGSKAHVKIHNASIQGVEGEQEDDEEEEEGAGSAVYAVNGASVELVDSSIHTFETGLEATEGAVVNMKSGDIVESNIGVLASNNSSVFLGNTGVDVNATALYGMVGAGITMKSGTLTFPRGNTGIWSESTASVKLNGVGVKIKEAGIAEDEEEYVTVVFTSHDGFVAFDNGRLNVSDVIAFWIGDDPDAEVPDNLGNGRKISNEYLLQNVLNVPTESSGYDFYTIEEIAEARNARSEIYGAHDAHGEVTDKFTVTARNIIGYEKLGPFRISAGIKSSTIEVKGSNGVGINFEKSADERAAVQNNDDKHGGHVVVLNNASFKVPEGVAINDRDLKGSVFLTGKSELSGDLLLKATSSAHLSVFAHDSVIIGDVSIKDNASAKFFLSDQSEWRLTKSERREKKNGCVDLCIASLNLKNSTLKFISPENNNVNYRTLRIGDGRGVVYNADNAWIHFNVRLGEKYGSGVQVSDRLLIHGDVSGRTILHVNAISENVVSGGVRDGGAPSSVSLIQVHGKAQEDSFQLNGEYVTLNGYPYQYTLHVYGPFESPTVKHFDDQLKGGKKEFWDFRLENAEFVASYLYGYPYRSTVTYSLPPQREETRVVAVNDGEDDAAFNSAIEVVAEESEESESVNAALPVGRILLATPEPSVGTLSSVKSTVGSSNSVSKSVLLSILGLGGANPGKVKLHTFSDPNIGRMYTAGGSWSGVLISKEHIKRNLKKLGLLEESDNLEEKLRQFGVAVAVDGSLSIIDSSKEADRVLSSSTPASSEEGASVVVNPPISLGESQTSRAAESSSVSSESHISSTDVDSDSSPITIIPVRNSIAKTSSVYGVDTINPLTVTSFVPVSREPAPINSFASTVHSNASSELPASSIDSAITTKPDISRKSSEYIVGHVEVGAPVTSTTVKKTDYFQCNHTEQNGVERSQVIYLCSDGKTHTMKNLTLKASGKTQHPMHVKSENTIVKLEGATISGAYSSNNQNNIDLTQLQAVSAVLAEEGAEVVLEQKTTVQSSLIGLEAQRGGKVKMNDGTVNVYYVGALAGSGSSVDLSDTKINVTGNFAVAGLASNGGRITMSSGNIALTGGVAVRSESGANITLNKVEIIAKKQNKESDITEKFGRAAFLLSNNGSVDFSGGKVSADANVLWIRGANGDLETGSSRQRRSSDVRPSMNRANIESSTVRVEGDRSYGIYFDGTAQRLENGQNQIANGNSVRKARSVEQSAVSKQERAPIGITGTVSLKKTDFEVAKGIAIYGNNSGGHVSLENKTTLAGDLLLKAENDSHILVSVNNSIVTGGVRVDKSSYAKLDLANGSEWILKRSVQKDLGASVLGCVDSCVSSVRLINSAINFASSESAGKYQTLHIGNGNGTVYEAQGDAVIHLNARLNPHDSSGQQVTDRLIIHGDVSGKTKIHVRGDAGNGGNGQANAKIAHSVSVIQVYGQAKKDSFQLDGNYVALINSPYKYTLRAYGPEVTSKQGHVQQKFVKDGGEFWNFRLENQYVKSAGSVALPQQFIRSVVPQVPTYLVLPNSVFHAGLMDINNQSKQLETLRMTSTGMVEVRENPALYLRGYGGSYRYASDLSALEYGYGGDLDYRGVEAGVLLQTIENTDSALSFGVMGTYGNLSLQPLNVEQSQKSAFDKWTATVYGSMQHNIGFYVDGLLSYGLFNGDVLTTARGKTTTLKGNPLSVSLSGGQTIATGYKGFVFDPQVQVVYQHLQFNKARDIDNFDIEMGNLDQWVARVGGRLTKIPTGSEGVDAVAFYGKLYLAHGFGEKQTVHFSDSFKLGAFGSALEAGLGFNAKLLPQFSLHADILYQHKLNKAGFSGASFSGGVRYQF</sequence>
<evidence type="ECO:0000256" key="1">
    <source>
        <dbReference type="SAM" id="MobiDB-lite"/>
    </source>
</evidence>
<evidence type="ECO:0000313" key="4">
    <source>
        <dbReference type="Proteomes" id="UP000321940"/>
    </source>
</evidence>
<dbReference type="RefSeq" id="WP_150222311.1">
    <property type="nucleotide sequence ID" value="NZ_CP031843.2"/>
</dbReference>
<accession>A0A5B9CZU9</accession>
<reference evidence="3 4" key="1">
    <citation type="journal article" date="2020" name="Int. J. Syst. Evol. Microbiol.">
        <title>Bartonella kosoyi sp. nov. and Bartonella krasnovii sp. nov., two novel species closely related to the zoonotic Bartonella elizabethae, isolated from black rats and wild desert rodent-fleas.</title>
        <authorList>
            <person name="Gutierrez R."/>
            <person name="Shalit T."/>
            <person name="Markus B."/>
            <person name="Yuan C."/>
            <person name="Nachum-Biala Y."/>
            <person name="Elad D."/>
            <person name="Harrus S."/>
        </authorList>
    </citation>
    <scope>NUCLEOTIDE SEQUENCE [LARGE SCALE GENOMIC DNA]</scope>
    <source>
        <strain evidence="3 4">Tel Aviv</strain>
    </source>
</reference>
<feature type="compositionally biased region" description="Low complexity" evidence="1">
    <location>
        <begin position="886"/>
        <end position="907"/>
    </location>
</feature>
<feature type="region of interest" description="Disordered" evidence="1">
    <location>
        <begin position="47"/>
        <end position="75"/>
    </location>
</feature>
<dbReference type="InterPro" id="IPR012332">
    <property type="entry name" value="Autotransporter_pectin_lyase_C"/>
</dbReference>
<feature type="region of interest" description="Disordered" evidence="1">
    <location>
        <begin position="1254"/>
        <end position="1273"/>
    </location>
</feature>
<dbReference type="InterPro" id="IPR036709">
    <property type="entry name" value="Autotransporte_beta_dom_sf"/>
</dbReference>
<dbReference type="EMBL" id="CP031843">
    <property type="protein sequence ID" value="QEE09650.1"/>
    <property type="molecule type" value="Genomic_DNA"/>
</dbReference>
<feature type="region of interest" description="Disordered" evidence="1">
    <location>
        <begin position="861"/>
        <end position="912"/>
    </location>
</feature>
<dbReference type="NCBIfam" id="TIGR01414">
    <property type="entry name" value="autotrans_barl"/>
    <property type="match status" value="1"/>
</dbReference>
<dbReference type="SMART" id="SM00869">
    <property type="entry name" value="Autotransporter"/>
    <property type="match status" value="1"/>
</dbReference>
<dbReference type="InterPro" id="IPR005546">
    <property type="entry name" value="Autotransporte_beta"/>
</dbReference>
<gene>
    <name evidence="3" type="ORF">D1093_08640</name>
</gene>
<dbReference type="Gene3D" id="2.160.20.20">
    <property type="match status" value="2"/>
</dbReference>
<evidence type="ECO:0000259" key="2">
    <source>
        <dbReference type="PROSITE" id="PS51208"/>
    </source>
</evidence>
<dbReference type="InterPro" id="IPR006315">
    <property type="entry name" value="OM_autotransptr_brl_dom"/>
</dbReference>
<evidence type="ECO:0000313" key="3">
    <source>
        <dbReference type="EMBL" id="QEE09650.1"/>
    </source>
</evidence>
<feature type="domain" description="Autotransporter" evidence="2">
    <location>
        <begin position="1656"/>
        <end position="1933"/>
    </location>
</feature>
<dbReference type="Proteomes" id="UP000321940">
    <property type="component" value="Chromosome"/>
</dbReference>
<dbReference type="KEGG" id="bky:D1093_08640"/>